<evidence type="ECO:0000256" key="4">
    <source>
        <dbReference type="ARBA" id="ARBA00022679"/>
    </source>
</evidence>
<dbReference type="EC" id="2.7.13.3" evidence="2"/>
<dbReference type="NCBIfam" id="TIGR00229">
    <property type="entry name" value="sensory_box"/>
    <property type="match status" value="1"/>
</dbReference>
<organism evidence="12 13">
    <name type="scientific">Candidatus Wildermuthbacteria bacterium RIFCSPHIGHO2_02_FULL_47_17</name>
    <dbReference type="NCBI Taxonomy" id="1802452"/>
    <lineage>
        <taxon>Bacteria</taxon>
        <taxon>Candidatus Wildermuthiibacteriota</taxon>
    </lineage>
</organism>
<comment type="caution">
    <text evidence="12">The sequence shown here is derived from an EMBL/GenBank/DDBJ whole genome shotgun (WGS) entry which is preliminary data.</text>
</comment>
<dbReference type="PROSITE" id="PS50112">
    <property type="entry name" value="PAS"/>
    <property type="match status" value="1"/>
</dbReference>
<dbReference type="FunFam" id="3.30.565.10:FF:000006">
    <property type="entry name" value="Sensor histidine kinase WalK"/>
    <property type="match status" value="1"/>
</dbReference>
<dbReference type="PRINTS" id="PR00344">
    <property type="entry name" value="BCTRLSENSOR"/>
</dbReference>
<dbReference type="SUPFAM" id="SSF55785">
    <property type="entry name" value="PYP-like sensor domain (PAS domain)"/>
    <property type="match status" value="1"/>
</dbReference>
<evidence type="ECO:0000313" key="13">
    <source>
        <dbReference type="Proteomes" id="UP000179258"/>
    </source>
</evidence>
<evidence type="ECO:0000256" key="6">
    <source>
        <dbReference type="ARBA" id="ARBA00023012"/>
    </source>
</evidence>
<gene>
    <name evidence="12" type="ORF">A3D59_03985</name>
</gene>
<dbReference type="InterPro" id="IPR013767">
    <property type="entry name" value="PAS_fold"/>
</dbReference>
<dbReference type="InterPro" id="IPR003661">
    <property type="entry name" value="HisK_dim/P_dom"/>
</dbReference>
<keyword evidence="4" id="KW-0808">Transferase</keyword>
<dbReference type="Gene3D" id="3.30.565.10">
    <property type="entry name" value="Histidine kinase-like ATPase, C-terminal domain"/>
    <property type="match status" value="1"/>
</dbReference>
<keyword evidence="6" id="KW-0902">Two-component regulatory system</keyword>
<evidence type="ECO:0000256" key="5">
    <source>
        <dbReference type="ARBA" id="ARBA00022777"/>
    </source>
</evidence>
<proteinExistence type="predicted"/>
<reference evidence="12 13" key="1">
    <citation type="journal article" date="2016" name="Nat. Commun.">
        <title>Thousands of microbial genomes shed light on interconnected biogeochemical processes in an aquifer system.</title>
        <authorList>
            <person name="Anantharaman K."/>
            <person name="Brown C.T."/>
            <person name="Hug L.A."/>
            <person name="Sharon I."/>
            <person name="Castelle C.J."/>
            <person name="Probst A.J."/>
            <person name="Thomas B.C."/>
            <person name="Singh A."/>
            <person name="Wilkins M.J."/>
            <person name="Karaoz U."/>
            <person name="Brodie E.L."/>
            <person name="Williams K.H."/>
            <person name="Hubbard S.S."/>
            <person name="Banfield J.F."/>
        </authorList>
    </citation>
    <scope>NUCLEOTIDE SEQUENCE [LARGE SCALE GENOMIC DNA]</scope>
</reference>
<dbReference type="GO" id="GO:0016036">
    <property type="term" value="P:cellular response to phosphate starvation"/>
    <property type="evidence" value="ECO:0007669"/>
    <property type="project" value="TreeGrafter"/>
</dbReference>
<dbReference type="InterPro" id="IPR050351">
    <property type="entry name" value="BphY/WalK/GraS-like"/>
</dbReference>
<evidence type="ECO:0000256" key="2">
    <source>
        <dbReference type="ARBA" id="ARBA00012438"/>
    </source>
</evidence>
<dbReference type="Gene3D" id="1.10.287.130">
    <property type="match status" value="1"/>
</dbReference>
<dbReference type="CDD" id="cd00082">
    <property type="entry name" value="HisKA"/>
    <property type="match status" value="1"/>
</dbReference>
<dbReference type="InterPro" id="IPR000014">
    <property type="entry name" value="PAS"/>
</dbReference>
<dbReference type="Gene3D" id="3.30.450.20">
    <property type="entry name" value="PAS domain"/>
    <property type="match status" value="1"/>
</dbReference>
<dbReference type="InterPro" id="IPR004358">
    <property type="entry name" value="Sig_transdc_His_kin-like_C"/>
</dbReference>
<dbReference type="SMART" id="SM00091">
    <property type="entry name" value="PAS"/>
    <property type="match status" value="1"/>
</dbReference>
<evidence type="ECO:0000256" key="3">
    <source>
        <dbReference type="ARBA" id="ARBA00022553"/>
    </source>
</evidence>
<feature type="transmembrane region" description="Helical" evidence="9">
    <location>
        <begin position="6"/>
        <end position="26"/>
    </location>
</feature>
<dbReference type="SMART" id="SM00388">
    <property type="entry name" value="HisKA"/>
    <property type="match status" value="1"/>
</dbReference>
<accession>A0A1G2R863</accession>
<dbReference type="PANTHER" id="PTHR45453:SF1">
    <property type="entry name" value="PHOSPHATE REGULON SENSOR PROTEIN PHOR"/>
    <property type="match status" value="1"/>
</dbReference>
<dbReference type="SUPFAM" id="SSF47384">
    <property type="entry name" value="Homodimeric domain of signal transducing histidine kinase"/>
    <property type="match status" value="1"/>
</dbReference>
<keyword evidence="8" id="KW-0175">Coiled coil</keyword>
<dbReference type="Pfam" id="PF00989">
    <property type="entry name" value="PAS"/>
    <property type="match status" value="1"/>
</dbReference>
<evidence type="ECO:0000256" key="7">
    <source>
        <dbReference type="ARBA" id="ARBA00023136"/>
    </source>
</evidence>
<protein>
    <recommendedName>
        <fullName evidence="2">histidine kinase</fullName>
        <ecNumber evidence="2">2.7.13.3</ecNumber>
    </recommendedName>
</protein>
<dbReference type="GO" id="GO:0005886">
    <property type="term" value="C:plasma membrane"/>
    <property type="evidence" value="ECO:0007669"/>
    <property type="project" value="TreeGrafter"/>
</dbReference>
<dbReference type="GO" id="GO:0000155">
    <property type="term" value="F:phosphorelay sensor kinase activity"/>
    <property type="evidence" value="ECO:0007669"/>
    <property type="project" value="InterPro"/>
</dbReference>
<keyword evidence="5" id="KW-0418">Kinase</keyword>
<dbReference type="Pfam" id="PF02518">
    <property type="entry name" value="HATPase_c"/>
    <property type="match status" value="1"/>
</dbReference>
<dbReference type="InterPro" id="IPR036890">
    <property type="entry name" value="HATPase_C_sf"/>
</dbReference>
<evidence type="ECO:0000256" key="9">
    <source>
        <dbReference type="SAM" id="Phobius"/>
    </source>
</evidence>
<keyword evidence="9" id="KW-1133">Transmembrane helix</keyword>
<keyword evidence="7 9" id="KW-0472">Membrane</keyword>
<dbReference type="EMBL" id="MHTX01000019">
    <property type="protein sequence ID" value="OHA68291.1"/>
    <property type="molecule type" value="Genomic_DNA"/>
</dbReference>
<dbReference type="InterPro" id="IPR005467">
    <property type="entry name" value="His_kinase_dom"/>
</dbReference>
<evidence type="ECO:0000259" key="11">
    <source>
        <dbReference type="PROSITE" id="PS50112"/>
    </source>
</evidence>
<keyword evidence="3" id="KW-0597">Phosphoprotein</keyword>
<evidence type="ECO:0000256" key="1">
    <source>
        <dbReference type="ARBA" id="ARBA00000085"/>
    </source>
</evidence>
<dbReference type="PROSITE" id="PS50109">
    <property type="entry name" value="HIS_KIN"/>
    <property type="match status" value="1"/>
</dbReference>
<dbReference type="InterPro" id="IPR036097">
    <property type="entry name" value="HisK_dim/P_sf"/>
</dbReference>
<keyword evidence="9" id="KW-0812">Transmembrane</keyword>
<dbReference type="CDD" id="cd00130">
    <property type="entry name" value="PAS"/>
    <property type="match status" value="1"/>
</dbReference>
<dbReference type="SMART" id="SM00387">
    <property type="entry name" value="HATPase_c"/>
    <property type="match status" value="1"/>
</dbReference>
<sequence length="491" mass="55066">MEPILIFSVLIFAGSLVLLAYLFIIWKKINELSGQEKDARGQSINLEAQLQECQKILREEIAKAKNALQLKSEELTAIGEELEKFRSAAVGRELRMTELKKLILVRQNGKEDKAEPGSILLPHVKLEDSEAAMLNLLEDVKEAQENAEEEKKRTLAVIGGLTDGILVFDDVGKVSLANRKAEEFLGLKSSDLAGKTAGELSKTPPLSFLSEILLQGQERSPRKDLVLRGDLIVEVSCLPLFLDGQRLGLIVVMHDVTRERLVEKIKTEFVSLSAHQLRTPLSAIKWTLKMVLEGDLGQLTKEQAELLQKSYQSNERMIRLINELLEVTRMEDGKYLSNPIPTRFEPVTESTVNFFQEEAGHKSLKLVYDKPETALPAINIDVEKMRIVMANLLDNAIRYTLPGGQVTVSLKYDKKGIECSVRDTGIGIPENQAKRIFERFYRGSNAIRMETDGSGLGLYIAKNIIEAHGGKMWFESKENIGSTFTFWLPEA</sequence>
<evidence type="ECO:0000259" key="10">
    <source>
        <dbReference type="PROSITE" id="PS50109"/>
    </source>
</evidence>
<dbReference type="PANTHER" id="PTHR45453">
    <property type="entry name" value="PHOSPHATE REGULON SENSOR PROTEIN PHOR"/>
    <property type="match status" value="1"/>
</dbReference>
<feature type="coiled-coil region" evidence="8">
    <location>
        <begin position="126"/>
        <end position="157"/>
    </location>
</feature>
<evidence type="ECO:0000256" key="8">
    <source>
        <dbReference type="SAM" id="Coils"/>
    </source>
</evidence>
<dbReference type="CDD" id="cd00075">
    <property type="entry name" value="HATPase"/>
    <property type="match status" value="1"/>
</dbReference>
<dbReference type="Proteomes" id="UP000179258">
    <property type="component" value="Unassembled WGS sequence"/>
</dbReference>
<dbReference type="GO" id="GO:0006355">
    <property type="term" value="P:regulation of DNA-templated transcription"/>
    <property type="evidence" value="ECO:0007669"/>
    <property type="project" value="InterPro"/>
</dbReference>
<evidence type="ECO:0000313" key="12">
    <source>
        <dbReference type="EMBL" id="OHA68291.1"/>
    </source>
</evidence>
<dbReference type="Pfam" id="PF00512">
    <property type="entry name" value="HisKA"/>
    <property type="match status" value="1"/>
</dbReference>
<feature type="domain" description="PAS" evidence="11">
    <location>
        <begin position="150"/>
        <end position="196"/>
    </location>
</feature>
<dbReference type="SUPFAM" id="SSF55874">
    <property type="entry name" value="ATPase domain of HSP90 chaperone/DNA topoisomerase II/histidine kinase"/>
    <property type="match status" value="1"/>
</dbReference>
<comment type="catalytic activity">
    <reaction evidence="1">
        <text>ATP + protein L-histidine = ADP + protein N-phospho-L-histidine.</text>
        <dbReference type="EC" id="2.7.13.3"/>
    </reaction>
</comment>
<dbReference type="InterPro" id="IPR003594">
    <property type="entry name" value="HATPase_dom"/>
</dbReference>
<feature type="domain" description="Histidine kinase" evidence="10">
    <location>
        <begin position="272"/>
        <end position="491"/>
    </location>
</feature>
<dbReference type="InterPro" id="IPR035965">
    <property type="entry name" value="PAS-like_dom_sf"/>
</dbReference>
<dbReference type="AlphaFoldDB" id="A0A1G2R863"/>
<dbReference type="GO" id="GO:0004721">
    <property type="term" value="F:phosphoprotein phosphatase activity"/>
    <property type="evidence" value="ECO:0007669"/>
    <property type="project" value="TreeGrafter"/>
</dbReference>
<name>A0A1G2R863_9BACT</name>